<proteinExistence type="predicted"/>
<sequence length="150" mass="16572">MKTILVVLAASNALASGRIGETAEQLERRYGKPVRTTHNSNYYEKDGISITTVMWKDRCHLIHFSPVISPQDNTKNFGMNRGKLTKEQIQSFLTDNPAGVKWEGTEGSFTSSDHKFTALASSNGVVIQTVSFLNHAPQGTAPRRLPIAIR</sequence>
<dbReference type="EMBL" id="JAPDDT010000012">
    <property type="protein sequence ID" value="MCW1925127.1"/>
    <property type="molecule type" value="Genomic_DNA"/>
</dbReference>
<dbReference type="Proteomes" id="UP001320876">
    <property type="component" value="Unassembled WGS sequence"/>
</dbReference>
<dbReference type="RefSeq" id="WP_264489234.1">
    <property type="nucleotide sequence ID" value="NZ_JAPDDT010000012.1"/>
</dbReference>
<organism evidence="1 2">
    <name type="scientific">Luteolibacter arcticus</name>
    <dbReference type="NCBI Taxonomy" id="1581411"/>
    <lineage>
        <taxon>Bacteria</taxon>
        <taxon>Pseudomonadati</taxon>
        <taxon>Verrucomicrobiota</taxon>
        <taxon>Verrucomicrobiia</taxon>
        <taxon>Verrucomicrobiales</taxon>
        <taxon>Verrucomicrobiaceae</taxon>
        <taxon>Luteolibacter</taxon>
    </lineage>
</organism>
<accession>A0ABT3GNQ3</accession>
<evidence type="ECO:0000313" key="1">
    <source>
        <dbReference type="EMBL" id="MCW1925127.1"/>
    </source>
</evidence>
<gene>
    <name evidence="1" type="ORF">OKA05_21380</name>
</gene>
<keyword evidence="2" id="KW-1185">Reference proteome</keyword>
<comment type="caution">
    <text evidence="1">The sequence shown here is derived from an EMBL/GenBank/DDBJ whole genome shotgun (WGS) entry which is preliminary data.</text>
</comment>
<name>A0ABT3GNQ3_9BACT</name>
<evidence type="ECO:0000313" key="2">
    <source>
        <dbReference type="Proteomes" id="UP001320876"/>
    </source>
</evidence>
<protein>
    <submittedName>
        <fullName evidence="1">Uncharacterized protein</fullName>
    </submittedName>
</protein>
<reference evidence="1 2" key="1">
    <citation type="submission" date="2022-10" db="EMBL/GenBank/DDBJ databases">
        <title>Luteolibacter arcticus strain CCTCC AB 2014275, whole genome shotgun sequencing project.</title>
        <authorList>
            <person name="Zhao G."/>
            <person name="Shen L."/>
        </authorList>
    </citation>
    <scope>NUCLEOTIDE SEQUENCE [LARGE SCALE GENOMIC DNA]</scope>
    <source>
        <strain evidence="1 2">CCTCC AB 2014275</strain>
    </source>
</reference>